<evidence type="ECO:0000313" key="1">
    <source>
        <dbReference type="EMBL" id="JAH67975.1"/>
    </source>
</evidence>
<protein>
    <submittedName>
        <fullName evidence="1">Uncharacterized protein</fullName>
    </submittedName>
</protein>
<proteinExistence type="predicted"/>
<dbReference type="EMBL" id="GBXM01040602">
    <property type="protein sequence ID" value="JAH67975.1"/>
    <property type="molecule type" value="Transcribed_RNA"/>
</dbReference>
<reference evidence="1" key="2">
    <citation type="journal article" date="2015" name="Fish Shellfish Immunol.">
        <title>Early steps in the European eel (Anguilla anguilla)-Vibrio vulnificus interaction in the gills: Role of the RtxA13 toxin.</title>
        <authorList>
            <person name="Callol A."/>
            <person name="Pajuelo D."/>
            <person name="Ebbesson L."/>
            <person name="Teles M."/>
            <person name="MacKenzie S."/>
            <person name="Amaro C."/>
        </authorList>
    </citation>
    <scope>NUCLEOTIDE SEQUENCE</scope>
</reference>
<name>A0A0E9US03_ANGAN</name>
<sequence length="83" mass="8938">MAGAAEASTGCLPSQSFSWQPTDSETRFIPFNASCSLNGEICPEGQIHSLVLEVFKVSISRTVSPLLPSCVCLRSLHLHSECK</sequence>
<organism evidence="1">
    <name type="scientific">Anguilla anguilla</name>
    <name type="common">European freshwater eel</name>
    <name type="synonym">Muraena anguilla</name>
    <dbReference type="NCBI Taxonomy" id="7936"/>
    <lineage>
        <taxon>Eukaryota</taxon>
        <taxon>Metazoa</taxon>
        <taxon>Chordata</taxon>
        <taxon>Craniata</taxon>
        <taxon>Vertebrata</taxon>
        <taxon>Euteleostomi</taxon>
        <taxon>Actinopterygii</taxon>
        <taxon>Neopterygii</taxon>
        <taxon>Teleostei</taxon>
        <taxon>Anguilliformes</taxon>
        <taxon>Anguillidae</taxon>
        <taxon>Anguilla</taxon>
    </lineage>
</organism>
<dbReference type="AlphaFoldDB" id="A0A0E9US03"/>
<reference evidence="1" key="1">
    <citation type="submission" date="2014-11" db="EMBL/GenBank/DDBJ databases">
        <authorList>
            <person name="Amaro Gonzalez C."/>
        </authorList>
    </citation>
    <scope>NUCLEOTIDE SEQUENCE</scope>
</reference>
<accession>A0A0E9US03</accession>